<feature type="transmembrane region" description="Helical" evidence="5">
    <location>
        <begin position="205"/>
        <end position="227"/>
    </location>
</feature>
<keyword evidence="3 5" id="KW-1133">Transmembrane helix</keyword>
<feature type="transmembrane region" description="Helical" evidence="5">
    <location>
        <begin position="341"/>
        <end position="365"/>
    </location>
</feature>
<feature type="transmembrane region" description="Helical" evidence="5">
    <location>
        <begin position="86"/>
        <end position="110"/>
    </location>
</feature>
<dbReference type="RefSeq" id="WP_375736667.1">
    <property type="nucleotide sequence ID" value="NZ_JBCGDC010000158.1"/>
</dbReference>
<accession>A0ABV5D3T0</accession>
<evidence type="ECO:0000256" key="1">
    <source>
        <dbReference type="ARBA" id="ARBA00004141"/>
    </source>
</evidence>
<feature type="transmembrane region" description="Helical" evidence="5">
    <location>
        <begin position="20"/>
        <end position="41"/>
    </location>
</feature>
<gene>
    <name evidence="7" type="ORF">AAFH96_31850</name>
</gene>
<evidence type="ECO:0000256" key="2">
    <source>
        <dbReference type="ARBA" id="ARBA00022692"/>
    </source>
</evidence>
<dbReference type="Gene3D" id="1.20.1740.10">
    <property type="entry name" value="Amino acid/polyamine transporter I"/>
    <property type="match status" value="1"/>
</dbReference>
<reference evidence="7 8" key="1">
    <citation type="submission" date="2024-04" db="EMBL/GenBank/DDBJ databases">
        <title>Polymorphospora sp. isolated from Baiyangdian Lake in Xiong'an New Area.</title>
        <authorList>
            <person name="Zhang X."/>
            <person name="Liu J."/>
        </authorList>
    </citation>
    <scope>NUCLEOTIDE SEQUENCE [LARGE SCALE GENOMIC DNA]</scope>
    <source>
        <strain evidence="7 8">2-325</strain>
    </source>
</reference>
<feature type="transmembrane region" description="Helical" evidence="5">
    <location>
        <begin position="371"/>
        <end position="399"/>
    </location>
</feature>
<dbReference type="PANTHER" id="PTHR42770">
    <property type="entry name" value="AMINO ACID TRANSPORTER-RELATED"/>
    <property type="match status" value="1"/>
</dbReference>
<evidence type="ECO:0000256" key="4">
    <source>
        <dbReference type="ARBA" id="ARBA00023136"/>
    </source>
</evidence>
<feature type="transmembrane region" description="Helical" evidence="5">
    <location>
        <begin position="163"/>
        <end position="185"/>
    </location>
</feature>
<feature type="transmembrane region" description="Helical" evidence="5">
    <location>
        <begin position="298"/>
        <end position="320"/>
    </location>
</feature>
<evidence type="ECO:0000313" key="7">
    <source>
        <dbReference type="EMBL" id="MFB6397653.1"/>
    </source>
</evidence>
<organism evidence="7 8">
    <name type="scientific">Polymorphospora lycopeni</name>
    <dbReference type="NCBI Taxonomy" id="3140240"/>
    <lineage>
        <taxon>Bacteria</taxon>
        <taxon>Bacillati</taxon>
        <taxon>Actinomycetota</taxon>
        <taxon>Actinomycetes</taxon>
        <taxon>Micromonosporales</taxon>
        <taxon>Micromonosporaceae</taxon>
        <taxon>Polymorphospora</taxon>
    </lineage>
</organism>
<feature type="transmembrane region" description="Helical" evidence="5">
    <location>
        <begin position="47"/>
        <end position="74"/>
    </location>
</feature>
<dbReference type="Proteomes" id="UP001582793">
    <property type="component" value="Unassembled WGS sequence"/>
</dbReference>
<evidence type="ECO:0000313" key="8">
    <source>
        <dbReference type="Proteomes" id="UP001582793"/>
    </source>
</evidence>
<evidence type="ECO:0000259" key="6">
    <source>
        <dbReference type="Pfam" id="PF00324"/>
    </source>
</evidence>
<dbReference type="InterPro" id="IPR050367">
    <property type="entry name" value="APC_superfamily"/>
</dbReference>
<feature type="transmembrane region" description="Helical" evidence="5">
    <location>
        <begin position="446"/>
        <end position="466"/>
    </location>
</feature>
<dbReference type="Pfam" id="PF00324">
    <property type="entry name" value="AA_permease"/>
    <property type="match status" value="1"/>
</dbReference>
<evidence type="ECO:0000256" key="3">
    <source>
        <dbReference type="ARBA" id="ARBA00022989"/>
    </source>
</evidence>
<protein>
    <submittedName>
        <fullName evidence="7">APC family permease</fullName>
    </submittedName>
</protein>
<keyword evidence="8" id="KW-1185">Reference proteome</keyword>
<feature type="transmembrane region" description="Helical" evidence="5">
    <location>
        <begin position="239"/>
        <end position="259"/>
    </location>
</feature>
<sequence length="502" mass="51044">MPTRAAPHSPVTQALARNRLGVPAVTAFVLAAAAPLTVVAGSAGTGFAVTGFVGVPVVYLTVGVLLAVFSAGYVAMARHVRQAGGFYAYVTLGLGRVPGVGAALVTQLGYNCLQISLYGAFGAVAADLAATRGWYLPWWLCAAAGWILVAVLGLRSVRVNGRVLATLLLLELAVVVVFDIVMLAHPAAGGVTLTALSPARLADPAAVAILVGGLAGFVGYEATVVFAEEVRDPRRTVALATYLALGLIAGLYALSTWAMTVAAGPADVVAAARAHDADLFFVLAAPHLPAALVDLGRLLLLTSLFAALLAFHNMVARYAFSLAREGLLPAVLGRTGRLTGAPVYGSLLQSGLAPTALGTFAGAGLDPIRHVFFTGGVTGGLGVLVLMAATSFAVLGYFARDRRGEPAWRRVTAPAVAAVTLTAVLVVTVAGFGALLDLPGDSPLRWLLPAGYAVAAVAGAGWALILRATRPRVYAAIGLGPDSVTAVPATPSGVSRSSPVHA</sequence>
<keyword evidence="4 5" id="KW-0472">Membrane</keyword>
<evidence type="ECO:0000256" key="5">
    <source>
        <dbReference type="SAM" id="Phobius"/>
    </source>
</evidence>
<dbReference type="PIRSF" id="PIRSF006060">
    <property type="entry name" value="AA_transporter"/>
    <property type="match status" value="1"/>
</dbReference>
<feature type="transmembrane region" description="Helical" evidence="5">
    <location>
        <begin position="136"/>
        <end position="154"/>
    </location>
</feature>
<dbReference type="PANTHER" id="PTHR42770:SF16">
    <property type="entry name" value="AMINO ACID PERMEASE"/>
    <property type="match status" value="1"/>
</dbReference>
<dbReference type="InterPro" id="IPR004841">
    <property type="entry name" value="AA-permease/SLC12A_dom"/>
</dbReference>
<feature type="domain" description="Amino acid permease/ SLC12A" evidence="6">
    <location>
        <begin position="30"/>
        <end position="348"/>
    </location>
</feature>
<comment type="caution">
    <text evidence="7">The sequence shown here is derived from an EMBL/GenBank/DDBJ whole genome shotgun (WGS) entry which is preliminary data.</text>
</comment>
<comment type="subcellular location">
    <subcellularLocation>
        <location evidence="1">Membrane</location>
        <topology evidence="1">Multi-pass membrane protein</topology>
    </subcellularLocation>
</comment>
<dbReference type="EMBL" id="JBCGDC010000158">
    <property type="protein sequence ID" value="MFB6397653.1"/>
    <property type="molecule type" value="Genomic_DNA"/>
</dbReference>
<keyword evidence="2 5" id="KW-0812">Transmembrane</keyword>
<name>A0ABV5D3T0_9ACTN</name>
<feature type="transmembrane region" description="Helical" evidence="5">
    <location>
        <begin position="411"/>
        <end position="434"/>
    </location>
</feature>
<proteinExistence type="predicted"/>